<gene>
    <name evidence="2" type="primary">Cni-F58B4.3</name>
    <name evidence="2" type="synonym">Cnig_chr_V.g19326</name>
    <name evidence="2" type="ORF">B9Z55_019326</name>
</gene>
<evidence type="ECO:0000313" key="2">
    <source>
        <dbReference type="EMBL" id="PIC26884.1"/>
    </source>
</evidence>
<protein>
    <recommendedName>
        <fullName evidence="4">UPAR/Ly6 domain-containing protein</fullName>
    </recommendedName>
</protein>
<evidence type="ECO:0000313" key="3">
    <source>
        <dbReference type="Proteomes" id="UP000230233"/>
    </source>
</evidence>
<organism evidence="2 3">
    <name type="scientific">Caenorhabditis nigoni</name>
    <dbReference type="NCBI Taxonomy" id="1611254"/>
    <lineage>
        <taxon>Eukaryota</taxon>
        <taxon>Metazoa</taxon>
        <taxon>Ecdysozoa</taxon>
        <taxon>Nematoda</taxon>
        <taxon>Chromadorea</taxon>
        <taxon>Rhabditida</taxon>
        <taxon>Rhabditina</taxon>
        <taxon>Rhabditomorpha</taxon>
        <taxon>Rhabditoidea</taxon>
        <taxon>Rhabditidae</taxon>
        <taxon>Peloderinae</taxon>
        <taxon>Caenorhabditis</taxon>
    </lineage>
</organism>
<keyword evidence="3" id="KW-1185">Reference proteome</keyword>
<accession>A0A2G5THX3</accession>
<dbReference type="Proteomes" id="UP000230233">
    <property type="component" value="Chromosome V"/>
</dbReference>
<comment type="caution">
    <text evidence="2">The sequence shown here is derived from an EMBL/GenBank/DDBJ whole genome shotgun (WGS) entry which is preliminary data.</text>
</comment>
<dbReference type="AlphaFoldDB" id="A0A2G5THX3"/>
<name>A0A2G5THX3_9PELO</name>
<dbReference type="OrthoDB" id="5842553at2759"/>
<evidence type="ECO:0008006" key="4">
    <source>
        <dbReference type="Google" id="ProtNLM"/>
    </source>
</evidence>
<feature type="chain" id="PRO_5013935847" description="UPAR/Ly6 domain-containing protein" evidence="1">
    <location>
        <begin position="19"/>
        <end position="125"/>
    </location>
</feature>
<feature type="signal peptide" evidence="1">
    <location>
        <begin position="1"/>
        <end position="18"/>
    </location>
</feature>
<proteinExistence type="predicted"/>
<sequence>MIRPIFFVLAVAAYSAYALQCHQVTAGNLSIPDTSQRQECVVGSLTCLKIVDYSRGTYSKQCQSMNCTQGVVQNSAAGCTNSTAFGVTGATCCCYGDGCNSAPQTGIITAFGITAALVSLVKIIA</sequence>
<dbReference type="PANTHER" id="PTHR34721:SF3">
    <property type="entry name" value="ACTIVIN_RECP DOMAIN-CONTAINING PROTEIN-RELATED"/>
    <property type="match status" value="1"/>
</dbReference>
<dbReference type="PANTHER" id="PTHR34721">
    <property type="entry name" value="PROTEIN CBG09734"/>
    <property type="match status" value="1"/>
</dbReference>
<evidence type="ECO:0000256" key="1">
    <source>
        <dbReference type="SAM" id="SignalP"/>
    </source>
</evidence>
<dbReference type="EMBL" id="PDUG01000005">
    <property type="protein sequence ID" value="PIC26884.1"/>
    <property type="molecule type" value="Genomic_DNA"/>
</dbReference>
<keyword evidence="1" id="KW-0732">Signal</keyword>
<reference evidence="3" key="1">
    <citation type="submission" date="2017-10" db="EMBL/GenBank/DDBJ databases">
        <title>Rapid genome shrinkage in a self-fertile nematode reveals novel sperm competition proteins.</title>
        <authorList>
            <person name="Yin D."/>
            <person name="Schwarz E.M."/>
            <person name="Thomas C.G."/>
            <person name="Felde R.L."/>
            <person name="Korf I.F."/>
            <person name="Cutter A.D."/>
            <person name="Schartner C.M."/>
            <person name="Ralston E.J."/>
            <person name="Meyer B.J."/>
            <person name="Haag E.S."/>
        </authorList>
    </citation>
    <scope>NUCLEOTIDE SEQUENCE [LARGE SCALE GENOMIC DNA]</scope>
    <source>
        <strain evidence="3">JU1422</strain>
    </source>
</reference>